<keyword evidence="4 7" id="KW-0689">Ribosomal protein</keyword>
<dbReference type="SUPFAM" id="SSF55653">
    <property type="entry name" value="Ribosomal protein L9 C-domain"/>
    <property type="match status" value="1"/>
</dbReference>
<dbReference type="eggNOG" id="COG0359">
    <property type="taxonomic scope" value="Bacteria"/>
</dbReference>
<dbReference type="InterPro" id="IPR009027">
    <property type="entry name" value="Ribosomal_bL9/RNase_H1_N"/>
</dbReference>
<evidence type="ECO:0000259" key="10">
    <source>
        <dbReference type="Pfam" id="PF03948"/>
    </source>
</evidence>
<protein>
    <recommendedName>
        <fullName evidence="6 7">Large ribosomal subunit protein bL9</fullName>
    </recommendedName>
</protein>
<dbReference type="RefSeq" id="WP_013450235.1">
    <property type="nucleotide sequence ID" value="NC_014758.1"/>
</dbReference>
<evidence type="ECO:0000256" key="2">
    <source>
        <dbReference type="ARBA" id="ARBA00022730"/>
    </source>
</evidence>
<evidence type="ECO:0000256" key="5">
    <source>
        <dbReference type="ARBA" id="ARBA00023274"/>
    </source>
</evidence>
<keyword evidence="12" id="KW-1185">Reference proteome</keyword>
<dbReference type="Proteomes" id="UP000007039">
    <property type="component" value="Chromosome"/>
</dbReference>
<dbReference type="GO" id="GO:0003735">
    <property type="term" value="F:structural constituent of ribosome"/>
    <property type="evidence" value="ECO:0007669"/>
    <property type="project" value="InterPro"/>
</dbReference>
<feature type="domain" description="Large ribosomal subunit protein bL9 C-terminal" evidence="10">
    <location>
        <begin position="63"/>
        <end position="145"/>
    </location>
</feature>
<dbReference type="HAMAP" id="MF_00503">
    <property type="entry name" value="Ribosomal_bL9"/>
    <property type="match status" value="1"/>
</dbReference>
<dbReference type="AlphaFoldDB" id="E4TIR3"/>
<dbReference type="GO" id="GO:0019843">
    <property type="term" value="F:rRNA binding"/>
    <property type="evidence" value="ECO:0007669"/>
    <property type="project" value="UniProtKB-UniRule"/>
</dbReference>
<dbReference type="InterPro" id="IPR020069">
    <property type="entry name" value="Ribosomal_bL9_C"/>
</dbReference>
<dbReference type="GO" id="GO:1990904">
    <property type="term" value="C:ribonucleoprotein complex"/>
    <property type="evidence" value="ECO:0007669"/>
    <property type="project" value="UniProtKB-KW"/>
</dbReference>
<name>E4TIR3_CALNY</name>
<dbReference type="Pfam" id="PF03948">
    <property type="entry name" value="Ribosomal_L9_C"/>
    <property type="match status" value="1"/>
</dbReference>
<gene>
    <name evidence="7" type="primary">rplI</name>
    <name evidence="11" type="ordered locus">Calni_0103</name>
</gene>
<evidence type="ECO:0000256" key="8">
    <source>
        <dbReference type="SAM" id="Coils"/>
    </source>
</evidence>
<dbReference type="Pfam" id="PF01281">
    <property type="entry name" value="Ribosomal_L9_N"/>
    <property type="match status" value="1"/>
</dbReference>
<proteinExistence type="inferred from homology"/>
<dbReference type="KEGG" id="cni:Calni_0103"/>
<dbReference type="GO" id="GO:0006412">
    <property type="term" value="P:translation"/>
    <property type="evidence" value="ECO:0007669"/>
    <property type="project" value="UniProtKB-UniRule"/>
</dbReference>
<reference evidence="11 12" key="2">
    <citation type="journal article" date="2011" name="Stand. Genomic Sci.">
        <title>Complete genome sequence of Calditerrivibrio nitroreducens type strain (Yu37-1).</title>
        <authorList>
            <person name="Pitluck S."/>
            <person name="Sikorski J."/>
            <person name="Zeytun A."/>
            <person name="Lapidus A."/>
            <person name="Nolan M."/>
            <person name="Lucas S."/>
            <person name="Hammon N."/>
            <person name="Deshpande S."/>
            <person name="Cheng J.F."/>
            <person name="Tapia R."/>
            <person name="Han C."/>
            <person name="Goodwin L."/>
            <person name="Liolios K."/>
            <person name="Pagani I."/>
            <person name="Ivanova N."/>
            <person name="Mavromatis K."/>
            <person name="Pati A."/>
            <person name="Chen A."/>
            <person name="Palaniappan K."/>
            <person name="Hauser L."/>
            <person name="Chang Y.J."/>
            <person name="Jeffries C.D."/>
            <person name="Detter J.C."/>
            <person name="Brambilla E."/>
            <person name="Djao O.D."/>
            <person name="Rohde M."/>
            <person name="Spring S."/>
            <person name="Goker M."/>
            <person name="Woyke T."/>
            <person name="Bristow J."/>
            <person name="Eisen J.A."/>
            <person name="Markowitz V."/>
            <person name="Hugenholtz P."/>
            <person name="Kyrpides N.C."/>
            <person name="Klenk H.P."/>
            <person name="Land M."/>
        </authorList>
    </citation>
    <scope>NUCLEOTIDE SEQUENCE [LARGE SCALE GENOMIC DNA]</scope>
    <source>
        <strain evidence="12">DSM 19672 / NBRC 101217 / Yu37-1</strain>
    </source>
</reference>
<keyword evidence="2 7" id="KW-0699">rRNA-binding</keyword>
<dbReference type="InterPro" id="IPR000244">
    <property type="entry name" value="Ribosomal_bL9"/>
</dbReference>
<dbReference type="STRING" id="768670.Calni_0103"/>
<reference key="1">
    <citation type="submission" date="2010-11" db="EMBL/GenBank/DDBJ databases">
        <title>The complete genome of chromosome of Calditerrivibrio nitroreducens DSM 19672.</title>
        <authorList>
            <consortium name="US DOE Joint Genome Institute (JGI-PGF)"/>
            <person name="Lucas S."/>
            <person name="Copeland A."/>
            <person name="Lapidus A."/>
            <person name="Bruce D."/>
            <person name="Goodwin L."/>
            <person name="Pitluck S."/>
            <person name="Kyrpides N."/>
            <person name="Mavromatis K."/>
            <person name="Ivanova N."/>
            <person name="Mikhailova N."/>
            <person name="Zeytun A."/>
            <person name="Brettin T."/>
            <person name="Detter J.C."/>
            <person name="Tapia R."/>
            <person name="Han C."/>
            <person name="Land M."/>
            <person name="Hauser L."/>
            <person name="Markowitz V."/>
            <person name="Cheng J.-F."/>
            <person name="Hugenholtz P."/>
            <person name="Woyke T."/>
            <person name="Wu D."/>
            <person name="Spring S."/>
            <person name="Schroeder M."/>
            <person name="Brambilla E."/>
            <person name="Klenk H.-P."/>
            <person name="Eisen J.A."/>
        </authorList>
    </citation>
    <scope>NUCLEOTIDE SEQUENCE [LARGE SCALE GENOMIC DNA]</scope>
    <source>
        <strain>DSM 19672</strain>
    </source>
</reference>
<dbReference type="SUPFAM" id="SSF55658">
    <property type="entry name" value="L9 N-domain-like"/>
    <property type="match status" value="1"/>
</dbReference>
<comment type="similarity">
    <text evidence="1 7">Belongs to the bacterial ribosomal protein bL9 family.</text>
</comment>
<dbReference type="NCBIfam" id="TIGR00158">
    <property type="entry name" value="L9"/>
    <property type="match status" value="1"/>
</dbReference>
<feature type="domain" description="Ribosomal protein L9" evidence="9">
    <location>
        <begin position="1"/>
        <end position="46"/>
    </location>
</feature>
<dbReference type="InterPro" id="IPR020070">
    <property type="entry name" value="Ribosomal_bL9_N"/>
</dbReference>
<evidence type="ECO:0000313" key="11">
    <source>
        <dbReference type="EMBL" id="ADR18018.1"/>
    </source>
</evidence>
<keyword evidence="5 7" id="KW-0687">Ribonucleoprotein</keyword>
<keyword evidence="8" id="KW-0175">Coiled coil</keyword>
<evidence type="ECO:0000256" key="7">
    <source>
        <dbReference type="HAMAP-Rule" id="MF_00503"/>
    </source>
</evidence>
<dbReference type="InterPro" id="IPR036935">
    <property type="entry name" value="Ribosomal_bL9_N_sf"/>
</dbReference>
<keyword evidence="3 7" id="KW-0694">RNA-binding</keyword>
<comment type="function">
    <text evidence="7">Binds to the 23S rRNA.</text>
</comment>
<dbReference type="EMBL" id="CP002347">
    <property type="protein sequence ID" value="ADR18018.1"/>
    <property type="molecule type" value="Genomic_DNA"/>
</dbReference>
<accession>E4TIR3</accession>
<evidence type="ECO:0000256" key="3">
    <source>
        <dbReference type="ARBA" id="ARBA00022884"/>
    </source>
</evidence>
<evidence type="ECO:0000256" key="1">
    <source>
        <dbReference type="ARBA" id="ARBA00010605"/>
    </source>
</evidence>
<evidence type="ECO:0000256" key="4">
    <source>
        <dbReference type="ARBA" id="ARBA00022980"/>
    </source>
</evidence>
<feature type="coiled-coil region" evidence="8">
    <location>
        <begin position="37"/>
        <end position="82"/>
    </location>
</feature>
<dbReference type="Gene3D" id="3.10.430.100">
    <property type="entry name" value="Ribosomal protein L9, C-terminal domain"/>
    <property type="match status" value="1"/>
</dbReference>
<dbReference type="GO" id="GO:0005840">
    <property type="term" value="C:ribosome"/>
    <property type="evidence" value="ECO:0007669"/>
    <property type="project" value="UniProtKB-KW"/>
</dbReference>
<sequence length="148" mass="16882">MKVIFLKDVKNVAKAGEIKEVKEGYARNFLFKNNLAIEATEANLNNLKRKKEQEALAEKNKIEEAKKVAEKLNGTNLILKRKAGEKGRLFGAITNTEIAEELEKIGITIDKKHIDLKNPIKELGEYKIKVNLYKEIKGEFTLKVDEQQ</sequence>
<dbReference type="HOGENOM" id="CLU_078938_3_0_0"/>
<dbReference type="OrthoDB" id="9788336at2"/>
<organism evidence="11 12">
    <name type="scientific">Calditerrivibrio nitroreducens (strain DSM 19672 / NBRC 101217 / Yu37-1)</name>
    <dbReference type="NCBI Taxonomy" id="768670"/>
    <lineage>
        <taxon>Bacteria</taxon>
        <taxon>Pseudomonadati</taxon>
        <taxon>Deferribacterota</taxon>
        <taxon>Deferribacteres</taxon>
        <taxon>Deferribacterales</taxon>
        <taxon>Calditerrivibrionaceae</taxon>
    </lineage>
</organism>
<dbReference type="InterPro" id="IPR020594">
    <property type="entry name" value="Ribosomal_bL9_bac/chp"/>
</dbReference>
<evidence type="ECO:0000313" key="12">
    <source>
        <dbReference type="Proteomes" id="UP000007039"/>
    </source>
</evidence>
<evidence type="ECO:0000256" key="6">
    <source>
        <dbReference type="ARBA" id="ARBA00035292"/>
    </source>
</evidence>
<dbReference type="PANTHER" id="PTHR21368">
    <property type="entry name" value="50S RIBOSOMAL PROTEIN L9"/>
    <property type="match status" value="1"/>
</dbReference>
<dbReference type="InterPro" id="IPR036791">
    <property type="entry name" value="Ribosomal_bL9_C_sf"/>
</dbReference>
<evidence type="ECO:0000259" key="9">
    <source>
        <dbReference type="Pfam" id="PF01281"/>
    </source>
</evidence>
<dbReference type="Gene3D" id="3.40.5.10">
    <property type="entry name" value="Ribosomal protein L9, N-terminal domain"/>
    <property type="match status" value="1"/>
</dbReference>